<dbReference type="EMBL" id="JAYMYJ010000145">
    <property type="protein sequence ID" value="MEB4592938.1"/>
    <property type="molecule type" value="Genomic_DNA"/>
</dbReference>
<keyword evidence="3" id="KW-1185">Reference proteome</keyword>
<accession>A0ABU6D3Q1</accession>
<evidence type="ECO:0000313" key="3">
    <source>
        <dbReference type="Proteomes" id="UP001308005"/>
    </source>
</evidence>
<reference evidence="3" key="1">
    <citation type="submission" date="2023-07" db="EMBL/GenBank/DDBJ databases">
        <title>The carbon used by Thiothrix.</title>
        <authorList>
            <person name="Chen L."/>
        </authorList>
    </citation>
    <scope>NUCLEOTIDE SEQUENCE [LARGE SCALE GENOMIC DNA]</scope>
</reference>
<sequence>MRELDGEWVDWEEVEIFAFLGRLFCLPDKNRQLNRGKENFVLDSSSDGRGNGAGVATPNGAKRRSSGSVGLKVFMASKMVSHSPQRNRPCAAVSSFIVTRKIALQWLHCVYMTPRHLCDHFILVVIL</sequence>
<reference evidence="2 3" key="2">
    <citation type="submission" date="2024-01" db="EMBL/GenBank/DDBJ databases">
        <authorList>
            <person name="Xie X."/>
        </authorList>
    </citation>
    <scope>NUCLEOTIDE SEQUENCE [LARGE SCALE GENOMIC DNA]</scope>
    <source>
        <strain evidence="2">SCUT-1</strain>
    </source>
</reference>
<comment type="caution">
    <text evidence="2">The sequence shown here is derived from an EMBL/GenBank/DDBJ whole genome shotgun (WGS) entry which is preliminary data.</text>
</comment>
<evidence type="ECO:0000313" key="2">
    <source>
        <dbReference type="EMBL" id="MEB4592938.1"/>
    </source>
</evidence>
<proteinExistence type="predicted"/>
<protein>
    <submittedName>
        <fullName evidence="2">Uncharacterized protein</fullName>
    </submittedName>
</protein>
<name>A0ABU6D3Q1_9GAMM</name>
<organism evidence="2 3">
    <name type="scientific">Candidatus Thiothrix phosphatis</name>
    <dbReference type="NCBI Taxonomy" id="3112415"/>
    <lineage>
        <taxon>Bacteria</taxon>
        <taxon>Pseudomonadati</taxon>
        <taxon>Pseudomonadota</taxon>
        <taxon>Gammaproteobacteria</taxon>
        <taxon>Thiotrichales</taxon>
        <taxon>Thiotrichaceae</taxon>
        <taxon>Thiothrix</taxon>
    </lineage>
</organism>
<dbReference type="Proteomes" id="UP001308005">
    <property type="component" value="Unassembled WGS sequence"/>
</dbReference>
<feature type="region of interest" description="Disordered" evidence="1">
    <location>
        <begin position="44"/>
        <end position="66"/>
    </location>
</feature>
<gene>
    <name evidence="2" type="ORF">VSS37_18305</name>
</gene>
<evidence type="ECO:0000256" key="1">
    <source>
        <dbReference type="SAM" id="MobiDB-lite"/>
    </source>
</evidence>